<dbReference type="Pfam" id="PF25800">
    <property type="entry name" value="FimV_N"/>
    <property type="match status" value="1"/>
</dbReference>
<feature type="region of interest" description="Disordered" evidence="2">
    <location>
        <begin position="302"/>
        <end position="366"/>
    </location>
</feature>
<dbReference type="InterPro" id="IPR020011">
    <property type="entry name" value="FimV_C"/>
</dbReference>
<dbReference type="InterPro" id="IPR038440">
    <property type="entry name" value="FimV_C_sf"/>
</dbReference>
<feature type="compositionally biased region" description="Low complexity" evidence="2">
    <location>
        <begin position="519"/>
        <end position="546"/>
    </location>
</feature>
<keyword evidence="6" id="KW-1185">Reference proteome</keyword>
<feature type="coiled-coil region" evidence="1">
    <location>
        <begin position="373"/>
        <end position="407"/>
    </location>
</feature>
<evidence type="ECO:0000256" key="1">
    <source>
        <dbReference type="SAM" id="Coils"/>
    </source>
</evidence>
<sequence length="620" mass="62950">MLLKWRYALILVLALVAGPAAALGLGQIQVRSQYGEPFLAEIPIVSSDPAELQQLRARLASPDTFARIGLEPPQGVVSDLQFTVALDASGRPVVRVTSVAPVEQPLLTFLVEVDWGQGRLVREYSALVDAPDTVAAPAQPPIQAPAAAPAGTIVRPPEAPPAAEPAEPVAATEPAPAEAEAEAGAATASEPEPAAAPVPAPPPAPAPAATAMSVPGEYGPVQAGDTLSQIVQRIGPNDGVTQNQMMLALLRANPEAFIGGNVNLVRQGAVLRIPPREDATSLSATEATAEVRAQVARWRELSAPAPQPDAAVAQDEGAGAGAGAGTAEGGEVAAAGAQARLEIVPPSTDGGQQAGTRSGITAGGEGEMLRQDMQETRETLAAREAEVEELQARVAELEALQQQQQRLLALKDGELAAAQQTLAESNRQQAAGADAASSGGLGWLWPVLAVALLLAAAGAWLWSRRNRERPVRSFRAATASPVPAPNRPGTRAAVAGMESAGMSAARPVSGAALPTWHSGDGPPAAAPAGTTADPADAPAEPGTEAGPAGGGASAAAAPAAPAAAAEQEQGQGQEQERIELARAYIDLGDVETARGLLREVAGSGGPGERSEAERMLRELG</sequence>
<feature type="region of interest" description="Disordered" evidence="2">
    <location>
        <begin position="505"/>
        <end position="577"/>
    </location>
</feature>
<dbReference type="InterPro" id="IPR036779">
    <property type="entry name" value="LysM_dom_sf"/>
</dbReference>
<dbReference type="NCBIfam" id="TIGR03504">
    <property type="entry name" value="FimV_Cterm"/>
    <property type="match status" value="1"/>
</dbReference>
<dbReference type="NCBIfam" id="TIGR03505">
    <property type="entry name" value="FimV_core"/>
    <property type="match status" value="1"/>
</dbReference>
<dbReference type="InterPro" id="IPR020012">
    <property type="entry name" value="LysM_FimV"/>
</dbReference>
<comment type="caution">
    <text evidence="5">The sequence shown here is derived from an EMBL/GenBank/DDBJ whole genome shotgun (WGS) entry which is preliminary data.</text>
</comment>
<proteinExistence type="predicted"/>
<feature type="region of interest" description="Disordered" evidence="2">
    <location>
        <begin position="138"/>
        <end position="220"/>
    </location>
</feature>
<dbReference type="Gene3D" id="1.20.58.2200">
    <property type="match status" value="1"/>
</dbReference>
<keyword evidence="3" id="KW-0472">Membrane</keyword>
<feature type="domain" description="FimV N-terminal" evidence="4">
    <location>
        <begin position="23"/>
        <end position="131"/>
    </location>
</feature>
<evidence type="ECO:0000313" key="5">
    <source>
        <dbReference type="EMBL" id="MDH5823448.1"/>
    </source>
</evidence>
<name>A0ABT6JB99_9GAMM</name>
<evidence type="ECO:0000256" key="2">
    <source>
        <dbReference type="SAM" id="MobiDB-lite"/>
    </source>
</evidence>
<feature type="compositionally biased region" description="Low complexity" evidence="2">
    <location>
        <begin position="553"/>
        <end position="573"/>
    </location>
</feature>
<evidence type="ECO:0000313" key="6">
    <source>
        <dbReference type="Proteomes" id="UP001156940"/>
    </source>
</evidence>
<dbReference type="CDD" id="cd00118">
    <property type="entry name" value="LysM"/>
    <property type="match status" value="1"/>
</dbReference>
<feature type="region of interest" description="Disordered" evidence="2">
    <location>
        <begin position="598"/>
        <end position="620"/>
    </location>
</feature>
<feature type="compositionally biased region" description="Low complexity" evidence="2">
    <location>
        <begin position="164"/>
        <end position="193"/>
    </location>
</feature>
<protein>
    <submittedName>
        <fullName evidence="5">FimV/HubP family polar landmark protein</fullName>
    </submittedName>
</protein>
<gene>
    <name evidence="5" type="ORF">QFW77_10665</name>
</gene>
<keyword evidence="3" id="KW-0812">Transmembrane</keyword>
<feature type="compositionally biased region" description="Polar residues" evidence="2">
    <location>
        <begin position="349"/>
        <end position="359"/>
    </location>
</feature>
<dbReference type="InterPro" id="IPR057840">
    <property type="entry name" value="FimV_N"/>
</dbReference>
<feature type="compositionally biased region" description="Gly residues" evidence="2">
    <location>
        <begin position="318"/>
        <end position="328"/>
    </location>
</feature>
<dbReference type="EMBL" id="JARXRM010000032">
    <property type="protein sequence ID" value="MDH5823448.1"/>
    <property type="molecule type" value="Genomic_DNA"/>
</dbReference>
<organism evidence="5 6">
    <name type="scientific">Luteimonas endophytica</name>
    <dbReference type="NCBI Taxonomy" id="3042023"/>
    <lineage>
        <taxon>Bacteria</taxon>
        <taxon>Pseudomonadati</taxon>
        <taxon>Pseudomonadota</taxon>
        <taxon>Gammaproteobacteria</taxon>
        <taxon>Lysobacterales</taxon>
        <taxon>Lysobacteraceae</taxon>
        <taxon>Luteimonas</taxon>
    </lineage>
</organism>
<feature type="compositionally biased region" description="Low complexity" evidence="2">
    <location>
        <begin position="329"/>
        <end position="339"/>
    </location>
</feature>
<dbReference type="Proteomes" id="UP001156940">
    <property type="component" value="Unassembled WGS sequence"/>
</dbReference>
<feature type="compositionally biased region" description="Basic and acidic residues" evidence="2">
    <location>
        <begin position="608"/>
        <end position="620"/>
    </location>
</feature>
<feature type="transmembrane region" description="Helical" evidence="3">
    <location>
        <begin position="443"/>
        <end position="462"/>
    </location>
</feature>
<dbReference type="Gene3D" id="3.10.350.10">
    <property type="entry name" value="LysM domain"/>
    <property type="match status" value="1"/>
</dbReference>
<feature type="compositionally biased region" description="Pro residues" evidence="2">
    <location>
        <begin position="194"/>
        <end position="206"/>
    </location>
</feature>
<keyword evidence="1" id="KW-0175">Coiled coil</keyword>
<dbReference type="RefSeq" id="WP_280574638.1">
    <property type="nucleotide sequence ID" value="NZ_JARXRM010000032.1"/>
</dbReference>
<evidence type="ECO:0000259" key="4">
    <source>
        <dbReference type="Pfam" id="PF25800"/>
    </source>
</evidence>
<reference evidence="5 6" key="1">
    <citation type="submission" date="2023-04" db="EMBL/GenBank/DDBJ databases">
        <title>Luteimonas endophyticus RD2P54.</title>
        <authorList>
            <person name="Sun J.-Q."/>
        </authorList>
    </citation>
    <scope>NUCLEOTIDE SEQUENCE [LARGE SCALE GENOMIC DNA]</scope>
    <source>
        <strain evidence="5 6">RD2P54</strain>
    </source>
</reference>
<keyword evidence="3" id="KW-1133">Transmembrane helix</keyword>
<evidence type="ECO:0000256" key="3">
    <source>
        <dbReference type="SAM" id="Phobius"/>
    </source>
</evidence>
<dbReference type="InterPro" id="IPR018392">
    <property type="entry name" value="LysM"/>
</dbReference>
<feature type="compositionally biased region" description="Low complexity" evidence="2">
    <location>
        <begin position="308"/>
        <end position="317"/>
    </location>
</feature>
<accession>A0ABT6JB99</accession>